<dbReference type="PRINTS" id="PR00377">
    <property type="entry name" value="IMPHPHTASES"/>
</dbReference>
<dbReference type="CDD" id="cd01638">
    <property type="entry name" value="CysQ"/>
    <property type="match status" value="1"/>
</dbReference>
<dbReference type="GO" id="GO:0006020">
    <property type="term" value="P:inositol metabolic process"/>
    <property type="evidence" value="ECO:0007669"/>
    <property type="project" value="TreeGrafter"/>
</dbReference>
<gene>
    <name evidence="6" type="ORF">FHS89_002984</name>
</gene>
<dbReference type="AlphaFoldDB" id="A0A840X0M4"/>
<keyword evidence="4 5" id="KW-0460">Magnesium</keyword>
<dbReference type="GO" id="GO:0046872">
    <property type="term" value="F:metal ion binding"/>
    <property type="evidence" value="ECO:0007669"/>
    <property type="project" value="UniProtKB-KW"/>
</dbReference>
<dbReference type="Pfam" id="PF00459">
    <property type="entry name" value="Inositol_P"/>
    <property type="match status" value="1"/>
</dbReference>
<feature type="binding site" evidence="5">
    <location>
        <position position="210"/>
    </location>
    <ligand>
        <name>Mg(2+)</name>
        <dbReference type="ChEBI" id="CHEBI:18420"/>
        <label>1</label>
        <note>catalytic</note>
    </ligand>
</feature>
<comment type="cofactor">
    <cofactor evidence="5">
        <name>Mg(2+)</name>
        <dbReference type="ChEBI" id="CHEBI:18420"/>
    </cofactor>
</comment>
<comment type="similarity">
    <text evidence="1">Belongs to the inositol monophosphatase superfamily.</text>
</comment>
<feature type="binding site" evidence="5">
    <location>
        <position position="89"/>
    </location>
    <ligand>
        <name>Mg(2+)</name>
        <dbReference type="ChEBI" id="CHEBI:18420"/>
        <label>1</label>
        <note>catalytic</note>
    </ligand>
</feature>
<dbReference type="SUPFAM" id="SSF56655">
    <property type="entry name" value="Carbohydrate phosphatase"/>
    <property type="match status" value="1"/>
</dbReference>
<organism evidence="6 7">
    <name type="scientific">Rubricella aquisinus</name>
    <dbReference type="NCBI Taxonomy" id="2028108"/>
    <lineage>
        <taxon>Bacteria</taxon>
        <taxon>Pseudomonadati</taxon>
        <taxon>Pseudomonadota</taxon>
        <taxon>Alphaproteobacteria</taxon>
        <taxon>Rhodobacterales</taxon>
        <taxon>Paracoccaceae</taxon>
        <taxon>Rubricella</taxon>
    </lineage>
</organism>
<evidence type="ECO:0000256" key="1">
    <source>
        <dbReference type="ARBA" id="ARBA00009759"/>
    </source>
</evidence>
<sequence length="263" mass="28002">MDDPAAPDDLPMMVEAALDAGEIAMRFRQGPLGTRDKGDGQGPVTEADLAVDAMLKQRLRGIRPQYGWLSEETPDDPARLSHDRVFIVDPIDGTRGYANGGTDFCHAIAVAEKGRVIAAVAHFPALGLTYSASIGRGAWIGGDHLTPSKQKLADGARILAGKRQMTAPFWPGGVPDAKVELRGSLIYRLCLVAQGRFDASITFRPAWEWDVAVGDLILREAGARITTVSGEVPTFNSPSAKLPGIVAANAALHPDLMARLAAE</sequence>
<dbReference type="PROSITE" id="PS00629">
    <property type="entry name" value="IMP_1"/>
    <property type="match status" value="1"/>
</dbReference>
<accession>A0A840X0M4</accession>
<reference evidence="6 7" key="1">
    <citation type="submission" date="2020-08" db="EMBL/GenBank/DDBJ databases">
        <title>Genomic Encyclopedia of Type Strains, Phase IV (KMG-IV): sequencing the most valuable type-strain genomes for metagenomic binning, comparative biology and taxonomic classification.</title>
        <authorList>
            <person name="Goeker M."/>
        </authorList>
    </citation>
    <scope>NUCLEOTIDE SEQUENCE [LARGE SCALE GENOMIC DNA]</scope>
    <source>
        <strain evidence="6 7">DSM 103377</strain>
    </source>
</reference>
<proteinExistence type="inferred from homology"/>
<evidence type="ECO:0000313" key="7">
    <source>
        <dbReference type="Proteomes" id="UP000553766"/>
    </source>
</evidence>
<name>A0A840X0M4_9RHOB</name>
<dbReference type="Proteomes" id="UP000553766">
    <property type="component" value="Unassembled WGS sequence"/>
</dbReference>
<keyword evidence="3 6" id="KW-0378">Hydrolase</keyword>
<dbReference type="EC" id="3.1.3.25" evidence="6"/>
<dbReference type="RefSeq" id="WP_343051505.1">
    <property type="nucleotide sequence ID" value="NZ_JACIJS010000010.1"/>
</dbReference>
<dbReference type="GO" id="GO:0008934">
    <property type="term" value="F:inositol monophosphate 1-phosphatase activity"/>
    <property type="evidence" value="ECO:0007669"/>
    <property type="project" value="TreeGrafter"/>
</dbReference>
<keyword evidence="2 5" id="KW-0479">Metal-binding</keyword>
<feature type="binding site" evidence="5">
    <location>
        <position position="71"/>
    </location>
    <ligand>
        <name>Mg(2+)</name>
        <dbReference type="ChEBI" id="CHEBI:18420"/>
        <label>1</label>
        <note>catalytic</note>
    </ligand>
</feature>
<evidence type="ECO:0000256" key="5">
    <source>
        <dbReference type="PIRSR" id="PIRSR600760-2"/>
    </source>
</evidence>
<keyword evidence="7" id="KW-1185">Reference proteome</keyword>
<protein>
    <submittedName>
        <fullName evidence="6">Myo-inositol-1(Or 4)-monophosphatase</fullName>
        <ecNumber evidence="6">3.1.3.25</ecNumber>
    </submittedName>
</protein>
<dbReference type="InterPro" id="IPR000760">
    <property type="entry name" value="Inositol_monophosphatase-like"/>
</dbReference>
<evidence type="ECO:0000256" key="2">
    <source>
        <dbReference type="ARBA" id="ARBA00022723"/>
    </source>
</evidence>
<feature type="binding site" evidence="5">
    <location>
        <position position="91"/>
    </location>
    <ligand>
        <name>Mg(2+)</name>
        <dbReference type="ChEBI" id="CHEBI:18420"/>
        <label>1</label>
        <note>catalytic</note>
    </ligand>
</feature>
<dbReference type="PANTHER" id="PTHR20854">
    <property type="entry name" value="INOSITOL MONOPHOSPHATASE"/>
    <property type="match status" value="1"/>
</dbReference>
<feature type="binding site" evidence="5">
    <location>
        <position position="92"/>
    </location>
    <ligand>
        <name>Mg(2+)</name>
        <dbReference type="ChEBI" id="CHEBI:18420"/>
        <label>1</label>
        <note>catalytic</note>
    </ligand>
</feature>
<dbReference type="EMBL" id="JACIJS010000010">
    <property type="protein sequence ID" value="MBB5516940.1"/>
    <property type="molecule type" value="Genomic_DNA"/>
</dbReference>
<dbReference type="Gene3D" id="3.40.190.80">
    <property type="match status" value="1"/>
</dbReference>
<evidence type="ECO:0000256" key="3">
    <source>
        <dbReference type="ARBA" id="ARBA00022801"/>
    </source>
</evidence>
<comment type="caution">
    <text evidence="6">The sequence shown here is derived from an EMBL/GenBank/DDBJ whole genome shotgun (WGS) entry which is preliminary data.</text>
</comment>
<dbReference type="InterPro" id="IPR020583">
    <property type="entry name" value="Inositol_monoP_metal-BS"/>
</dbReference>
<dbReference type="GO" id="GO:0007165">
    <property type="term" value="P:signal transduction"/>
    <property type="evidence" value="ECO:0007669"/>
    <property type="project" value="TreeGrafter"/>
</dbReference>
<evidence type="ECO:0000256" key="4">
    <source>
        <dbReference type="ARBA" id="ARBA00022842"/>
    </source>
</evidence>
<evidence type="ECO:0000313" key="6">
    <source>
        <dbReference type="EMBL" id="MBB5516940.1"/>
    </source>
</evidence>
<dbReference type="PANTHER" id="PTHR20854:SF4">
    <property type="entry name" value="INOSITOL-1-MONOPHOSPHATASE-RELATED"/>
    <property type="match status" value="1"/>
</dbReference>
<dbReference type="Gene3D" id="3.30.540.10">
    <property type="entry name" value="Fructose-1,6-Bisphosphatase, subunit A, domain 1"/>
    <property type="match status" value="1"/>
</dbReference>